<dbReference type="Proteomes" id="UP000011592">
    <property type="component" value="Unassembled WGS sequence"/>
</dbReference>
<organism evidence="2 3">
    <name type="scientific">Natrinema gari JCM 14663</name>
    <dbReference type="NCBI Taxonomy" id="1230459"/>
    <lineage>
        <taxon>Archaea</taxon>
        <taxon>Methanobacteriati</taxon>
        <taxon>Methanobacteriota</taxon>
        <taxon>Stenosarchaea group</taxon>
        <taxon>Halobacteria</taxon>
        <taxon>Halobacteriales</taxon>
        <taxon>Natrialbaceae</taxon>
        <taxon>Natrinema</taxon>
    </lineage>
</organism>
<dbReference type="AlphaFoldDB" id="L9YUT5"/>
<evidence type="ECO:0000313" key="2">
    <source>
        <dbReference type="EMBL" id="ELY77247.1"/>
    </source>
</evidence>
<comment type="caution">
    <text evidence="2">The sequence shown here is derived from an EMBL/GenBank/DDBJ whole genome shotgun (WGS) entry which is preliminary data.</text>
</comment>
<keyword evidence="1" id="KW-0472">Membrane</keyword>
<feature type="transmembrane region" description="Helical" evidence="1">
    <location>
        <begin position="78"/>
        <end position="101"/>
    </location>
</feature>
<sequence length="649" mass="75803">MDIVWQVHAAIVGLSFVVIVFLMDYVTRSNHVDSVLERFVEKSFVKPVLYFSLLGTVAIGFSYLYSNYLPVGLEADYAVSYFVITVLGILAVYYSILRLILDTSPDEYAYSLLKKHITRKIESDAKVHQSSKVIRDQLSDEIDLVNFRYGIGPSESDCITIDDLDKKQYVSDIKPRQYTDALYQLFETLQEAEGESSIVGEETTVRSEVRLNQDAEQYSIIVDTSQDLTDIDLESVKEELDQCILTSSSPPWPPYLEDPYEFVDYLERKGVNTVRNGEFGSFSEFVKNYGDVMMHVLTELEQQDSLFQYGRYFELESPFYNLERIFLSVFSECLQERDREQALETAKVLNSVTNYSLKNDLQPPFRNFIYIYSGFVFELCSRKSELPEVFAAGIIDELAQSLNIVFTDAVQKDCDNFDSFDVNRMREEGYSFSLLEEIHKMLKYALDVKDARTFIRIWEIPSISRDQSRIEIGDEIQSEIKQLLFSAASLSYSVAKQDHQHKEEFKKIYDRKLKRFFRELGDMSDVYFAIQNSNRNPPRWTKWETQEHDVVQGSHGRPVFLDNEITEFYCFLGIYCVYYSEFDDENPIKEKSISESDFQSLRFTVQEIIRTKPLFNLEEYMDEKELEEHAEQFLEYHEEIMEPKDKESA</sequence>
<accession>L9YUT5</accession>
<proteinExistence type="predicted"/>
<keyword evidence="1" id="KW-0812">Transmembrane</keyword>
<name>L9YUT5_9EURY</name>
<dbReference type="PATRIC" id="fig|1230459.4.peg.3469"/>
<feature type="transmembrane region" description="Helical" evidence="1">
    <location>
        <begin position="6"/>
        <end position="27"/>
    </location>
</feature>
<keyword evidence="1" id="KW-1133">Transmembrane helix</keyword>
<keyword evidence="3" id="KW-1185">Reference proteome</keyword>
<gene>
    <name evidence="2" type="ORF">C486_17460</name>
</gene>
<feature type="transmembrane region" description="Helical" evidence="1">
    <location>
        <begin position="48"/>
        <end position="66"/>
    </location>
</feature>
<evidence type="ECO:0000313" key="3">
    <source>
        <dbReference type="Proteomes" id="UP000011592"/>
    </source>
</evidence>
<dbReference type="EMBL" id="AOIJ01000063">
    <property type="protein sequence ID" value="ELY77247.1"/>
    <property type="molecule type" value="Genomic_DNA"/>
</dbReference>
<protein>
    <submittedName>
        <fullName evidence="2">Uncharacterized protein</fullName>
    </submittedName>
</protein>
<evidence type="ECO:0000256" key="1">
    <source>
        <dbReference type="SAM" id="Phobius"/>
    </source>
</evidence>
<reference evidence="2 3" key="1">
    <citation type="journal article" date="2014" name="PLoS Genet.">
        <title>Phylogenetically driven sequencing of extremely halophilic archaea reveals strategies for static and dynamic osmo-response.</title>
        <authorList>
            <person name="Becker E.A."/>
            <person name="Seitzer P.M."/>
            <person name="Tritt A."/>
            <person name="Larsen D."/>
            <person name="Krusor M."/>
            <person name="Yao A.I."/>
            <person name="Wu D."/>
            <person name="Madern D."/>
            <person name="Eisen J.A."/>
            <person name="Darling A.E."/>
            <person name="Facciotti M.T."/>
        </authorList>
    </citation>
    <scope>NUCLEOTIDE SEQUENCE [LARGE SCALE GENOMIC DNA]</scope>
    <source>
        <strain evidence="2 3">JCM 14663</strain>
    </source>
</reference>